<reference evidence="1" key="1">
    <citation type="journal article" date="2014" name="Nat. Commun.">
        <title>The tobacco genome sequence and its comparison with those of tomato and potato.</title>
        <authorList>
            <person name="Sierro N."/>
            <person name="Battey J.N."/>
            <person name="Ouadi S."/>
            <person name="Bakaher N."/>
            <person name="Bovet L."/>
            <person name="Willig A."/>
            <person name="Goepfert S."/>
            <person name="Peitsch M.C."/>
            <person name="Ivanov N.V."/>
        </authorList>
    </citation>
    <scope>NUCLEOTIDE SEQUENCE [LARGE SCALE GENOMIC DNA]</scope>
</reference>
<name>A0AC58STN0_TOBAC</name>
<proteinExistence type="predicted"/>
<organism evidence="1 2">
    <name type="scientific">Nicotiana tabacum</name>
    <name type="common">Common tobacco</name>
    <dbReference type="NCBI Taxonomy" id="4097"/>
    <lineage>
        <taxon>Eukaryota</taxon>
        <taxon>Viridiplantae</taxon>
        <taxon>Streptophyta</taxon>
        <taxon>Embryophyta</taxon>
        <taxon>Tracheophyta</taxon>
        <taxon>Spermatophyta</taxon>
        <taxon>Magnoliopsida</taxon>
        <taxon>eudicotyledons</taxon>
        <taxon>Gunneridae</taxon>
        <taxon>Pentapetalae</taxon>
        <taxon>asterids</taxon>
        <taxon>lamiids</taxon>
        <taxon>Solanales</taxon>
        <taxon>Solanaceae</taxon>
        <taxon>Nicotianoideae</taxon>
        <taxon>Nicotianeae</taxon>
        <taxon>Nicotiana</taxon>
    </lineage>
</organism>
<evidence type="ECO:0000313" key="1">
    <source>
        <dbReference type="Proteomes" id="UP000790787"/>
    </source>
</evidence>
<gene>
    <name evidence="2" type="primary">LOC142170347</name>
</gene>
<accession>A0AC58STN0</accession>
<keyword evidence="1" id="KW-1185">Reference proteome</keyword>
<reference evidence="2" key="2">
    <citation type="submission" date="2025-08" db="UniProtKB">
        <authorList>
            <consortium name="RefSeq"/>
        </authorList>
    </citation>
    <scope>IDENTIFICATION</scope>
    <source>
        <tissue evidence="2">Leaf</tissue>
    </source>
</reference>
<dbReference type="RefSeq" id="XP_075088341.1">
    <property type="nucleotide sequence ID" value="XM_075232240.1"/>
</dbReference>
<evidence type="ECO:0000313" key="2">
    <source>
        <dbReference type="RefSeq" id="XP_075088341.1"/>
    </source>
</evidence>
<protein>
    <submittedName>
        <fullName evidence="2">Uncharacterized protein LOC142170347</fullName>
    </submittedName>
</protein>
<sequence>MWDPNSNMFTALQSHTQFIHGLVQNANSTFQFAFTVVYGLHTIAHRHDLWATLNELEEQMTMPWLLMGDFNAIRDMDDRANGTVVQENEIKDFREFMEDCRMTELPTVGRCYTWTNSHVHSRIDRVIVNAQWIMVMPPMEVQVMDPHFSDHSPLCIEMEIIQILAKWYRKDGNTGVNMECIWQNLKKVKVALKGLNRKESVGTTIKVKQMREQLANIQAQMRSTASTIDMFEAEKSIRQKLEKWSMIEESISKHKSRVQWLKLGDSNTAFFFASMKGRASQNQIKILIVDDGSLIKTAAGIEQEIVCFYKRLLGNSASRLPAIDPNVMKQGPVLTRNQQLQLISPFTSDDVFKALQGIDDSKAPSADGFNACFYKKA</sequence>
<dbReference type="Proteomes" id="UP000790787">
    <property type="component" value="Chromosome 16"/>
</dbReference>